<accession>A0ABD3SZ41</accession>
<feature type="region of interest" description="Disordered" evidence="3">
    <location>
        <begin position="1"/>
        <end position="35"/>
    </location>
</feature>
<evidence type="ECO:0000256" key="3">
    <source>
        <dbReference type="SAM" id="MobiDB-lite"/>
    </source>
</evidence>
<evidence type="ECO:0008006" key="7">
    <source>
        <dbReference type="Google" id="ProtNLM"/>
    </source>
</evidence>
<keyword evidence="6" id="KW-1185">Reference proteome</keyword>
<proteinExistence type="predicted"/>
<evidence type="ECO:0000256" key="2">
    <source>
        <dbReference type="ARBA" id="ARBA00023136"/>
    </source>
</evidence>
<dbReference type="PANTHER" id="PTHR31234:SF35">
    <property type="entry name" value="LATE EMBRYOGENESIS ABUNDANT (LEA) HYDROXYPROLINE-RICH GLYCOPROTEIN FAMILY"/>
    <property type="match status" value="1"/>
</dbReference>
<evidence type="ECO:0000256" key="1">
    <source>
        <dbReference type="ARBA" id="ARBA00004370"/>
    </source>
</evidence>
<name>A0ABD3SZ41_9LAMI</name>
<dbReference type="Proteomes" id="UP001634393">
    <property type="component" value="Unassembled WGS sequence"/>
</dbReference>
<reference evidence="5 6" key="1">
    <citation type="submission" date="2024-12" db="EMBL/GenBank/DDBJ databases">
        <title>The unique morphological basis and parallel evolutionary history of personate flowers in Penstemon.</title>
        <authorList>
            <person name="Depatie T.H."/>
            <person name="Wessinger C.A."/>
        </authorList>
    </citation>
    <scope>NUCLEOTIDE SEQUENCE [LARGE SCALE GENOMIC DNA]</scope>
    <source>
        <strain evidence="5">WTNN_2</strain>
        <tissue evidence="5">Leaf</tissue>
    </source>
</reference>
<feature type="transmembrane region" description="Helical" evidence="4">
    <location>
        <begin position="51"/>
        <end position="77"/>
    </location>
</feature>
<gene>
    <name evidence="5" type="ORF">ACJIZ3_018527</name>
</gene>
<evidence type="ECO:0000313" key="5">
    <source>
        <dbReference type="EMBL" id="KAL3829725.1"/>
    </source>
</evidence>
<keyword evidence="2 4" id="KW-0472">Membrane</keyword>
<dbReference type="EMBL" id="JBJXBP010000005">
    <property type="protein sequence ID" value="KAL3829725.1"/>
    <property type="molecule type" value="Genomic_DNA"/>
</dbReference>
<dbReference type="PANTHER" id="PTHR31234">
    <property type="entry name" value="LATE EMBRYOGENESIS ABUNDANT (LEA) HYDROXYPROLINE-RICH GLYCOPROTEIN FAMILY"/>
    <property type="match status" value="1"/>
</dbReference>
<comment type="caution">
    <text evidence="5">The sequence shown here is derived from an EMBL/GenBank/DDBJ whole genome shotgun (WGS) entry which is preliminary data.</text>
</comment>
<dbReference type="AlphaFoldDB" id="A0ABD3SZ41"/>
<sequence length="227" mass="24161">MSTGQTLPLQKPPGYRDPIIHPSPPPKSAAVNLPPSFHPEKKTRCRKCRSFCCCLCITLATLLVLILLGGGLFYLIFQPRLPVINIKSLKFTKSNITVTPQGPTLDAESSIERTQVSLNAVNGGPNLGESSVPGFVQEKGGVRILKFVSKADNVVVDEKTAGELGSKNLGVINVGVRSGVGLQGNGWSSGTVGVKVYCEGVTQASSVAPPKCRIQILNIAYRLEIIP</sequence>
<protein>
    <recommendedName>
        <fullName evidence="7">Late embryogenesis abundant protein LEA-2 subgroup domain-containing protein</fullName>
    </recommendedName>
</protein>
<dbReference type="InterPro" id="IPR044839">
    <property type="entry name" value="NDR1-like"/>
</dbReference>
<comment type="subcellular location">
    <subcellularLocation>
        <location evidence="1">Membrane</location>
    </subcellularLocation>
</comment>
<keyword evidence="4" id="KW-0812">Transmembrane</keyword>
<keyword evidence="4" id="KW-1133">Transmembrane helix</keyword>
<evidence type="ECO:0000313" key="6">
    <source>
        <dbReference type="Proteomes" id="UP001634393"/>
    </source>
</evidence>
<dbReference type="GO" id="GO:0016020">
    <property type="term" value="C:membrane"/>
    <property type="evidence" value="ECO:0007669"/>
    <property type="project" value="UniProtKB-SubCell"/>
</dbReference>
<evidence type="ECO:0000256" key="4">
    <source>
        <dbReference type="SAM" id="Phobius"/>
    </source>
</evidence>
<organism evidence="5 6">
    <name type="scientific">Penstemon smallii</name>
    <dbReference type="NCBI Taxonomy" id="265156"/>
    <lineage>
        <taxon>Eukaryota</taxon>
        <taxon>Viridiplantae</taxon>
        <taxon>Streptophyta</taxon>
        <taxon>Embryophyta</taxon>
        <taxon>Tracheophyta</taxon>
        <taxon>Spermatophyta</taxon>
        <taxon>Magnoliopsida</taxon>
        <taxon>eudicotyledons</taxon>
        <taxon>Gunneridae</taxon>
        <taxon>Pentapetalae</taxon>
        <taxon>asterids</taxon>
        <taxon>lamiids</taxon>
        <taxon>Lamiales</taxon>
        <taxon>Plantaginaceae</taxon>
        <taxon>Cheloneae</taxon>
        <taxon>Penstemon</taxon>
    </lineage>
</organism>